<sequence length="164" mass="19191">MNENSRPRIPNEWVRYMYEKLESGELTYATVLKKVPYSYQNVTIFKQISRNTLKKAFKEIGGTLKIKSGPLQEELTPELILKVQNSYENYKCGVQKLYWTLNMNPKQFQISYNAVIKAAKFLGIYKEKDKSNPKAYYVDYEAILPKSVGQTIQCHFFINLILKN</sequence>
<gene>
    <name evidence="1" type="ORF">TVAG_273470</name>
</gene>
<reference evidence="1" key="1">
    <citation type="submission" date="2006-10" db="EMBL/GenBank/DDBJ databases">
        <authorList>
            <person name="Amadeo P."/>
            <person name="Zhao Q."/>
            <person name="Wortman J."/>
            <person name="Fraser-Liggett C."/>
            <person name="Carlton J."/>
        </authorList>
    </citation>
    <scope>NUCLEOTIDE SEQUENCE</scope>
    <source>
        <strain evidence="1">G3</strain>
    </source>
</reference>
<name>A2EI24_TRIV3</name>
<protein>
    <submittedName>
        <fullName evidence="1">Uncharacterized protein</fullName>
    </submittedName>
</protein>
<proteinExistence type="predicted"/>
<dbReference type="VEuPathDB" id="TrichDB:TVAG_273470"/>
<dbReference type="InParanoid" id="A2EI24"/>
<organism evidence="1 2">
    <name type="scientific">Trichomonas vaginalis (strain ATCC PRA-98 / G3)</name>
    <dbReference type="NCBI Taxonomy" id="412133"/>
    <lineage>
        <taxon>Eukaryota</taxon>
        <taxon>Metamonada</taxon>
        <taxon>Parabasalia</taxon>
        <taxon>Trichomonadida</taxon>
        <taxon>Trichomonadidae</taxon>
        <taxon>Trichomonas</taxon>
    </lineage>
</organism>
<dbReference type="EMBL" id="DS113394">
    <property type="protein sequence ID" value="EAY07663.1"/>
    <property type="molecule type" value="Genomic_DNA"/>
</dbReference>
<dbReference type="VEuPathDB" id="TrichDB:TVAGG3_0665970"/>
<dbReference type="AlphaFoldDB" id="A2EI24"/>
<evidence type="ECO:0000313" key="1">
    <source>
        <dbReference type="EMBL" id="EAY07663.1"/>
    </source>
</evidence>
<evidence type="ECO:0000313" key="2">
    <source>
        <dbReference type="Proteomes" id="UP000001542"/>
    </source>
</evidence>
<dbReference type="Proteomes" id="UP000001542">
    <property type="component" value="Unassembled WGS sequence"/>
</dbReference>
<accession>A2EI24</accession>
<keyword evidence="2" id="KW-1185">Reference proteome</keyword>
<reference evidence="1" key="2">
    <citation type="journal article" date="2007" name="Science">
        <title>Draft genome sequence of the sexually transmitted pathogen Trichomonas vaginalis.</title>
        <authorList>
            <person name="Carlton J.M."/>
            <person name="Hirt R.P."/>
            <person name="Silva J.C."/>
            <person name="Delcher A.L."/>
            <person name="Schatz M."/>
            <person name="Zhao Q."/>
            <person name="Wortman J.R."/>
            <person name="Bidwell S.L."/>
            <person name="Alsmark U.C.M."/>
            <person name="Besteiro S."/>
            <person name="Sicheritz-Ponten T."/>
            <person name="Noel C.J."/>
            <person name="Dacks J.B."/>
            <person name="Foster P.G."/>
            <person name="Simillion C."/>
            <person name="Van de Peer Y."/>
            <person name="Miranda-Saavedra D."/>
            <person name="Barton G.J."/>
            <person name="Westrop G.D."/>
            <person name="Mueller S."/>
            <person name="Dessi D."/>
            <person name="Fiori P.L."/>
            <person name="Ren Q."/>
            <person name="Paulsen I."/>
            <person name="Zhang H."/>
            <person name="Bastida-Corcuera F.D."/>
            <person name="Simoes-Barbosa A."/>
            <person name="Brown M.T."/>
            <person name="Hayes R.D."/>
            <person name="Mukherjee M."/>
            <person name="Okumura C.Y."/>
            <person name="Schneider R."/>
            <person name="Smith A.J."/>
            <person name="Vanacova S."/>
            <person name="Villalvazo M."/>
            <person name="Haas B.J."/>
            <person name="Pertea M."/>
            <person name="Feldblyum T.V."/>
            <person name="Utterback T.R."/>
            <person name="Shu C.L."/>
            <person name="Osoegawa K."/>
            <person name="de Jong P.J."/>
            <person name="Hrdy I."/>
            <person name="Horvathova L."/>
            <person name="Zubacova Z."/>
            <person name="Dolezal P."/>
            <person name="Malik S.B."/>
            <person name="Logsdon J.M. Jr."/>
            <person name="Henze K."/>
            <person name="Gupta A."/>
            <person name="Wang C.C."/>
            <person name="Dunne R.L."/>
            <person name="Upcroft J.A."/>
            <person name="Upcroft P."/>
            <person name="White O."/>
            <person name="Salzberg S.L."/>
            <person name="Tang P."/>
            <person name="Chiu C.-H."/>
            <person name="Lee Y.-S."/>
            <person name="Embley T.M."/>
            <person name="Coombs G.H."/>
            <person name="Mottram J.C."/>
            <person name="Tachezy J."/>
            <person name="Fraser-Liggett C.M."/>
            <person name="Johnson P.J."/>
        </authorList>
    </citation>
    <scope>NUCLEOTIDE SEQUENCE [LARGE SCALE GENOMIC DNA]</scope>
    <source>
        <strain evidence="1">G3</strain>
    </source>
</reference>